<dbReference type="Proteomes" id="UP001055219">
    <property type="component" value="Unassembled WGS sequence"/>
</dbReference>
<evidence type="ECO:0000256" key="7">
    <source>
        <dbReference type="ARBA" id="ARBA00022801"/>
    </source>
</evidence>
<keyword evidence="9" id="KW-1015">Disulfide bond</keyword>
<dbReference type="PROSITE" id="PS00131">
    <property type="entry name" value="CARBOXYPEPT_SER_SER"/>
    <property type="match status" value="1"/>
</dbReference>
<evidence type="ECO:0000256" key="5">
    <source>
        <dbReference type="ARBA" id="ARBA00022670"/>
    </source>
</evidence>
<dbReference type="GeneID" id="75832542"/>
<dbReference type="EC" id="3.4.16.-" evidence="13"/>
<evidence type="ECO:0000313" key="15">
    <source>
        <dbReference type="EMBL" id="KAI6785725.1"/>
    </source>
</evidence>
<evidence type="ECO:0000256" key="3">
    <source>
        <dbReference type="ARBA" id="ARBA00022554"/>
    </source>
</evidence>
<dbReference type="Gene3D" id="3.40.50.1820">
    <property type="entry name" value="alpha/beta hydrolase"/>
    <property type="match status" value="1"/>
</dbReference>
<keyword evidence="10" id="KW-0325">Glycoprotein</keyword>
<dbReference type="GO" id="GO:0004185">
    <property type="term" value="F:serine-type carboxypeptidase activity"/>
    <property type="evidence" value="ECO:0007669"/>
    <property type="project" value="UniProtKB-UniRule"/>
</dbReference>
<accession>A0A9P9Y9D5</accession>
<comment type="similarity">
    <text evidence="2 13">Belongs to the peptidase S10 family.</text>
</comment>
<evidence type="ECO:0000256" key="2">
    <source>
        <dbReference type="ARBA" id="ARBA00009431"/>
    </source>
</evidence>
<evidence type="ECO:0000256" key="9">
    <source>
        <dbReference type="ARBA" id="ARBA00023157"/>
    </source>
</evidence>
<comment type="catalytic activity">
    <reaction evidence="12">
        <text>Release of a C-terminal amino acid with broad specificity.</text>
        <dbReference type="EC" id="3.4.16.5"/>
    </reaction>
</comment>
<comment type="caution">
    <text evidence="15">The sequence shown here is derived from an EMBL/GenBank/DDBJ whole genome shotgun (WGS) entry which is preliminary data.</text>
</comment>
<evidence type="ECO:0000256" key="6">
    <source>
        <dbReference type="ARBA" id="ARBA00022729"/>
    </source>
</evidence>
<dbReference type="InterPro" id="IPR001563">
    <property type="entry name" value="Peptidase_S10"/>
</dbReference>
<dbReference type="SUPFAM" id="SSF53474">
    <property type="entry name" value="alpha/beta-Hydrolases"/>
    <property type="match status" value="1"/>
</dbReference>
<organism evidence="15 16">
    <name type="scientific">Emericellopsis cladophorae</name>
    <dbReference type="NCBI Taxonomy" id="2686198"/>
    <lineage>
        <taxon>Eukaryota</taxon>
        <taxon>Fungi</taxon>
        <taxon>Dikarya</taxon>
        <taxon>Ascomycota</taxon>
        <taxon>Pezizomycotina</taxon>
        <taxon>Sordariomycetes</taxon>
        <taxon>Hypocreomycetidae</taxon>
        <taxon>Hypocreales</taxon>
        <taxon>Bionectriaceae</taxon>
        <taxon>Emericellopsis</taxon>
    </lineage>
</organism>
<proteinExistence type="inferred from homology"/>
<dbReference type="OrthoDB" id="443318at2759"/>
<keyword evidence="16" id="KW-1185">Reference proteome</keyword>
<dbReference type="AlphaFoldDB" id="A0A9P9Y9D5"/>
<dbReference type="InterPro" id="IPR018202">
    <property type="entry name" value="Ser_caboxypep_ser_AS"/>
</dbReference>
<comment type="function">
    <text evidence="11">Vacuolar carboxypeptidase involved in degradation of small peptides. Digests preferentially peptides containing an aliphatic or hydrophobic residue in P1' position, as well as methionine, leucine or phenylalanine in P1 position of ester substrate.</text>
</comment>
<dbReference type="Pfam" id="PF00450">
    <property type="entry name" value="Peptidase_S10"/>
    <property type="match status" value="1"/>
</dbReference>
<comment type="subcellular location">
    <subcellularLocation>
        <location evidence="1">Vacuole</location>
    </subcellularLocation>
</comment>
<sequence length="553" mass="62248">MRLSQSALALGAAVASPALAQEQKVLNGGKLPSFDFGAIDQDSWWSPLEDLWGEASSEIKATWNEVSMLVPGALETFKKATLAQPEPATRRPTSDYEFHVKGVDVAEIVVETQGGTHRKVDGDLSDYGLRVKSVDPSKLKVDDVKQYSGYLDQYEEDKHLFFWFFESRNDPKNDPVVLWLNGGPGCSSMVGLFFELGPARINEKLEPVRNPHAWNNNASVIFIEQPVNVGYSHSPKTVKDSTQSAKDIYAMLSLFFHQFPEYAAQDFHLAGESYGGHYIPAMAAEILSHTHRNINIKSAMVGNGLSDVLTQYAYYKPYACDGAGGWPAVLEEPECEAMDKSLDRCQSLIQRCYDTESAWTCVPAHLYCNNALILPYTRSGRNPYDIRDPCEDEANLCYTGIKYVTDYLNQREVMEAVGSEVDHYGSCNWDVNRDFTRTGDWMKPFYRLTAKVLKEIPFLVYVGDADFICNWLGIKAWVERLAWAHKDAFNEAELGFLTYGGEDEEDGEKYGRVKTSHNFTFVKIFKAGHMVPYDQPEAASDMINRWMAGEWTA</sequence>
<feature type="domain" description="Propeptide carboxypeptidase Y" evidence="14">
    <location>
        <begin position="1"/>
        <end position="105"/>
    </location>
</feature>
<keyword evidence="4 13" id="KW-0121">Carboxypeptidase</keyword>
<dbReference type="InterPro" id="IPR008442">
    <property type="entry name" value="Propeptide_carboxypepY"/>
</dbReference>
<keyword evidence="7 13" id="KW-0378">Hydrolase</keyword>
<reference evidence="15" key="1">
    <citation type="journal article" date="2021" name="J Fungi (Basel)">
        <title>Genomic and Metabolomic Analyses of the Marine Fungus Emericellopsis cladophorae: Insights into Saltwater Adaptability Mechanisms and Its Biosynthetic Potential.</title>
        <authorList>
            <person name="Goncalves M.F.M."/>
            <person name="Hilario S."/>
            <person name="Van de Peer Y."/>
            <person name="Esteves A.C."/>
            <person name="Alves A."/>
        </authorList>
    </citation>
    <scope>NUCLEOTIDE SEQUENCE</scope>
    <source>
        <strain evidence="15">MUM 19.33</strain>
    </source>
</reference>
<evidence type="ECO:0000313" key="16">
    <source>
        <dbReference type="Proteomes" id="UP001055219"/>
    </source>
</evidence>
<protein>
    <recommendedName>
        <fullName evidence="13">Carboxypeptidase</fullName>
        <ecNumber evidence="13">3.4.16.-</ecNumber>
    </recommendedName>
</protein>
<keyword evidence="3" id="KW-0926">Vacuole</keyword>
<keyword evidence="8" id="KW-0865">Zymogen</keyword>
<evidence type="ECO:0000256" key="1">
    <source>
        <dbReference type="ARBA" id="ARBA00004116"/>
    </source>
</evidence>
<evidence type="ECO:0000256" key="10">
    <source>
        <dbReference type="ARBA" id="ARBA00023180"/>
    </source>
</evidence>
<dbReference type="RefSeq" id="XP_051366581.1">
    <property type="nucleotide sequence ID" value="XM_051503385.1"/>
</dbReference>
<dbReference type="GO" id="GO:0000328">
    <property type="term" value="C:fungal-type vacuole lumen"/>
    <property type="evidence" value="ECO:0007669"/>
    <property type="project" value="UniProtKB-ARBA"/>
</dbReference>
<evidence type="ECO:0000256" key="4">
    <source>
        <dbReference type="ARBA" id="ARBA00022645"/>
    </source>
</evidence>
<evidence type="ECO:0000259" key="14">
    <source>
        <dbReference type="Pfam" id="PF05388"/>
    </source>
</evidence>
<evidence type="ECO:0000256" key="13">
    <source>
        <dbReference type="RuleBase" id="RU361156"/>
    </source>
</evidence>
<dbReference type="EMBL" id="JAGIXG020000001">
    <property type="protein sequence ID" value="KAI6785725.1"/>
    <property type="molecule type" value="Genomic_DNA"/>
</dbReference>
<evidence type="ECO:0000256" key="11">
    <source>
        <dbReference type="ARBA" id="ARBA00025622"/>
    </source>
</evidence>
<dbReference type="Gene3D" id="1.10.287.410">
    <property type="match status" value="1"/>
</dbReference>
<dbReference type="GO" id="GO:0006508">
    <property type="term" value="P:proteolysis"/>
    <property type="evidence" value="ECO:0007669"/>
    <property type="project" value="UniProtKB-KW"/>
</dbReference>
<name>A0A9P9Y9D5_9HYPO</name>
<evidence type="ECO:0000256" key="8">
    <source>
        <dbReference type="ARBA" id="ARBA00023145"/>
    </source>
</evidence>
<reference evidence="15" key="2">
    <citation type="submission" date="2022-07" db="EMBL/GenBank/DDBJ databases">
        <authorList>
            <person name="Goncalves M.F.M."/>
            <person name="Hilario S."/>
            <person name="Van De Peer Y."/>
            <person name="Esteves A.C."/>
            <person name="Alves A."/>
        </authorList>
    </citation>
    <scope>NUCLEOTIDE SEQUENCE</scope>
    <source>
        <strain evidence="15">MUM 19.33</strain>
    </source>
</reference>
<dbReference type="PANTHER" id="PTHR11802">
    <property type="entry name" value="SERINE PROTEASE FAMILY S10 SERINE CARBOXYPEPTIDASE"/>
    <property type="match status" value="1"/>
</dbReference>
<dbReference type="Pfam" id="PF05388">
    <property type="entry name" value="Carbpep_Y_N"/>
    <property type="match status" value="1"/>
</dbReference>
<evidence type="ECO:0000256" key="12">
    <source>
        <dbReference type="ARBA" id="ARBA00052076"/>
    </source>
</evidence>
<dbReference type="PANTHER" id="PTHR11802:SF113">
    <property type="entry name" value="SERINE CARBOXYPEPTIDASE CTSA-4.1"/>
    <property type="match status" value="1"/>
</dbReference>
<keyword evidence="5 13" id="KW-0645">Protease</keyword>
<dbReference type="InterPro" id="IPR029058">
    <property type="entry name" value="AB_hydrolase_fold"/>
</dbReference>
<gene>
    <name evidence="15" type="ORF">J7T54_006064</name>
</gene>
<keyword evidence="6" id="KW-0732">Signal</keyword>
<dbReference type="PRINTS" id="PR00724">
    <property type="entry name" value="CRBOXYPTASEC"/>
</dbReference>
<dbReference type="FunFam" id="1.10.287.410:FF:000001">
    <property type="entry name" value="Carboxypeptidase Y"/>
    <property type="match status" value="1"/>
</dbReference>